<evidence type="ECO:0000256" key="1">
    <source>
        <dbReference type="SAM" id="MobiDB-lite"/>
    </source>
</evidence>
<protein>
    <submittedName>
        <fullName evidence="2">Uncharacterized protein</fullName>
    </submittedName>
</protein>
<reference evidence="2 3" key="1">
    <citation type="journal article" date="2023" name="Genes (Basel)">
        <title>Chromosome-Level Genome Assembly and Circadian Gene Repertoire of the Patagonia Blennie Eleginops maclovinus-The Closest Ancestral Proxy of Antarctic Cryonotothenioids.</title>
        <authorList>
            <person name="Cheng C.C."/>
            <person name="Rivera-Colon A.G."/>
            <person name="Minhas B.F."/>
            <person name="Wilson L."/>
            <person name="Rayamajhi N."/>
            <person name="Vargas-Chacoff L."/>
            <person name="Catchen J.M."/>
        </authorList>
    </citation>
    <scope>NUCLEOTIDE SEQUENCE [LARGE SCALE GENOMIC DNA]</scope>
    <source>
        <strain evidence="2">JMC-PN-2008</strain>
    </source>
</reference>
<organism evidence="2 3">
    <name type="scientific">Eleginops maclovinus</name>
    <name type="common">Patagonian blennie</name>
    <name type="synonym">Eleginus maclovinus</name>
    <dbReference type="NCBI Taxonomy" id="56733"/>
    <lineage>
        <taxon>Eukaryota</taxon>
        <taxon>Metazoa</taxon>
        <taxon>Chordata</taxon>
        <taxon>Craniata</taxon>
        <taxon>Vertebrata</taxon>
        <taxon>Euteleostomi</taxon>
        <taxon>Actinopterygii</taxon>
        <taxon>Neopterygii</taxon>
        <taxon>Teleostei</taxon>
        <taxon>Neoteleostei</taxon>
        <taxon>Acanthomorphata</taxon>
        <taxon>Eupercaria</taxon>
        <taxon>Perciformes</taxon>
        <taxon>Notothenioidei</taxon>
        <taxon>Eleginopidae</taxon>
        <taxon>Eleginops</taxon>
    </lineage>
</organism>
<comment type="caution">
    <text evidence="2">The sequence shown here is derived from an EMBL/GenBank/DDBJ whole genome shotgun (WGS) entry which is preliminary data.</text>
</comment>
<feature type="region of interest" description="Disordered" evidence="1">
    <location>
        <begin position="16"/>
        <end position="69"/>
    </location>
</feature>
<keyword evidence="3" id="KW-1185">Reference proteome</keyword>
<dbReference type="Proteomes" id="UP001346869">
    <property type="component" value="Unassembled WGS sequence"/>
</dbReference>
<proteinExistence type="predicted"/>
<reference evidence="2 3" key="2">
    <citation type="journal article" date="2023" name="Mol. Biol. Evol.">
        <title>Genomics of Secondarily Temperate Adaptation in the Only Non-Antarctic Icefish.</title>
        <authorList>
            <person name="Rivera-Colon A.G."/>
            <person name="Rayamajhi N."/>
            <person name="Minhas B.F."/>
            <person name="Madrigal G."/>
            <person name="Bilyk K.T."/>
            <person name="Yoon V."/>
            <person name="Hune M."/>
            <person name="Gregory S."/>
            <person name="Cheng C.H.C."/>
            <person name="Catchen J.M."/>
        </authorList>
    </citation>
    <scope>NUCLEOTIDE SEQUENCE [LARGE SCALE GENOMIC DNA]</scope>
    <source>
        <strain evidence="2">JMC-PN-2008</strain>
    </source>
</reference>
<sequence>MNTLLGWQCVEARPGRRRIEQKERKNDRRGEAHRTPPIYHPDSFRPLPRREGDGADEDSKEGDRNGVEG</sequence>
<feature type="compositionally biased region" description="Basic and acidic residues" evidence="1">
    <location>
        <begin position="16"/>
        <end position="34"/>
    </location>
</feature>
<dbReference type="AlphaFoldDB" id="A0AAN8AKL2"/>
<accession>A0AAN8AKL2</accession>
<dbReference type="EMBL" id="JAUZQC010000009">
    <property type="protein sequence ID" value="KAK5866126.1"/>
    <property type="molecule type" value="Genomic_DNA"/>
</dbReference>
<evidence type="ECO:0000313" key="2">
    <source>
        <dbReference type="EMBL" id="KAK5866126.1"/>
    </source>
</evidence>
<evidence type="ECO:0000313" key="3">
    <source>
        <dbReference type="Proteomes" id="UP001346869"/>
    </source>
</evidence>
<name>A0AAN8AKL2_ELEMC</name>
<gene>
    <name evidence="2" type="ORF">PBY51_020340</name>
</gene>